<dbReference type="STRING" id="619300.G3ANQ5"/>
<dbReference type="OMA" id="RISMQKV"/>
<dbReference type="GO" id="GO:0030154">
    <property type="term" value="P:cell differentiation"/>
    <property type="evidence" value="ECO:0007669"/>
    <property type="project" value="TreeGrafter"/>
</dbReference>
<dbReference type="GO" id="GO:0006357">
    <property type="term" value="P:regulation of transcription by RNA polymerase II"/>
    <property type="evidence" value="ECO:0007669"/>
    <property type="project" value="TreeGrafter"/>
</dbReference>
<dbReference type="InterPro" id="IPR009057">
    <property type="entry name" value="Homeodomain-like_sf"/>
</dbReference>
<evidence type="ECO:0000256" key="4">
    <source>
        <dbReference type="RuleBase" id="RU000682"/>
    </source>
</evidence>
<name>G3ANQ5_SPAPN</name>
<dbReference type="GO" id="GO:0000978">
    <property type="term" value="F:RNA polymerase II cis-regulatory region sequence-specific DNA binding"/>
    <property type="evidence" value="ECO:0007669"/>
    <property type="project" value="TreeGrafter"/>
</dbReference>
<comment type="subcellular location">
    <subcellularLocation>
        <location evidence="3 4">Nucleus</location>
    </subcellularLocation>
</comment>
<accession>G3ANQ5</accession>
<evidence type="ECO:0000256" key="2">
    <source>
        <dbReference type="ARBA" id="ARBA00023155"/>
    </source>
</evidence>
<dbReference type="InterPro" id="IPR001356">
    <property type="entry name" value="HD"/>
</dbReference>
<dbReference type="CDD" id="cd00086">
    <property type="entry name" value="homeodomain"/>
    <property type="match status" value="1"/>
</dbReference>
<evidence type="ECO:0000313" key="7">
    <source>
        <dbReference type="Proteomes" id="UP000000709"/>
    </source>
</evidence>
<dbReference type="EMBL" id="GL996502">
    <property type="protein sequence ID" value="EGW31990.1"/>
    <property type="molecule type" value="Genomic_DNA"/>
</dbReference>
<dbReference type="SMART" id="SM00389">
    <property type="entry name" value="HOX"/>
    <property type="match status" value="1"/>
</dbReference>
<keyword evidence="7" id="KW-1185">Reference proteome</keyword>
<proteinExistence type="predicted"/>
<dbReference type="PROSITE" id="PS50071">
    <property type="entry name" value="HOMEOBOX_2"/>
    <property type="match status" value="1"/>
</dbReference>
<dbReference type="HOGENOM" id="CLU_091806_1_0_1"/>
<feature type="DNA-binding region" description="Homeobox" evidence="3">
    <location>
        <begin position="102"/>
        <end position="164"/>
    </location>
</feature>
<dbReference type="GO" id="GO:0005634">
    <property type="term" value="C:nucleus"/>
    <property type="evidence" value="ECO:0007669"/>
    <property type="project" value="UniProtKB-SubCell"/>
</dbReference>
<evidence type="ECO:0000313" key="6">
    <source>
        <dbReference type="EMBL" id="EGW31990.1"/>
    </source>
</evidence>
<feature type="domain" description="Homeobox" evidence="5">
    <location>
        <begin position="100"/>
        <end position="163"/>
    </location>
</feature>
<sequence length="174" mass="20200">MNKNIGTLTQINQRLLIHISTLSTFPVFDPENIKEEIDSYISKVKFIIETETLGEDEKDLIRRINGHAKVLECILSERIALQESSLGMLRVEEAVQEGADSCKRGSRRLVKQQLDILENWYNQNLQHPYLTRESIIELMNLTSLSKSQVQNWISNRRRKEKRTEIDPDLAPLLL</sequence>
<dbReference type="PANTHER" id="PTHR24324">
    <property type="entry name" value="HOMEOBOX PROTEIN HHEX"/>
    <property type="match status" value="1"/>
</dbReference>
<evidence type="ECO:0000256" key="1">
    <source>
        <dbReference type="ARBA" id="ARBA00023125"/>
    </source>
</evidence>
<reference evidence="6 7" key="1">
    <citation type="journal article" date="2011" name="Proc. Natl. Acad. Sci. U.S.A.">
        <title>Comparative genomics of xylose-fermenting fungi for enhanced biofuel production.</title>
        <authorList>
            <person name="Wohlbach D.J."/>
            <person name="Kuo A."/>
            <person name="Sato T.K."/>
            <person name="Potts K.M."/>
            <person name="Salamov A.A."/>
            <person name="LaButti K.M."/>
            <person name="Sun H."/>
            <person name="Clum A."/>
            <person name="Pangilinan J.L."/>
            <person name="Lindquist E.A."/>
            <person name="Lucas S."/>
            <person name="Lapidus A."/>
            <person name="Jin M."/>
            <person name="Gunawan C."/>
            <person name="Balan V."/>
            <person name="Dale B.E."/>
            <person name="Jeffries T.W."/>
            <person name="Zinkel R."/>
            <person name="Barry K.W."/>
            <person name="Grigoriev I.V."/>
            <person name="Gasch A.P."/>
        </authorList>
    </citation>
    <scope>NUCLEOTIDE SEQUENCE [LARGE SCALE GENOMIC DNA]</scope>
    <source>
        <strain evidence="7">NRRL Y-27907 / 11-Y1</strain>
    </source>
</reference>
<dbReference type="AlphaFoldDB" id="G3ANQ5"/>
<evidence type="ECO:0000256" key="3">
    <source>
        <dbReference type="PROSITE-ProRule" id="PRU00108"/>
    </source>
</evidence>
<dbReference type="RefSeq" id="XP_007375266.1">
    <property type="nucleotide sequence ID" value="XM_007375204.1"/>
</dbReference>
<dbReference type="Gene3D" id="1.10.10.60">
    <property type="entry name" value="Homeodomain-like"/>
    <property type="match status" value="1"/>
</dbReference>
<protein>
    <submittedName>
        <fullName evidence="6">MTL alpha 2</fullName>
    </submittedName>
</protein>
<keyword evidence="1 3" id="KW-0238">DNA-binding</keyword>
<evidence type="ECO:0000259" key="5">
    <source>
        <dbReference type="PROSITE" id="PS50071"/>
    </source>
</evidence>
<dbReference type="Pfam" id="PF00046">
    <property type="entry name" value="Homeodomain"/>
    <property type="match status" value="1"/>
</dbReference>
<keyword evidence="3 4" id="KW-0539">Nucleus</keyword>
<keyword evidence="2 3" id="KW-0371">Homeobox</keyword>
<dbReference type="SUPFAM" id="SSF46689">
    <property type="entry name" value="Homeodomain-like"/>
    <property type="match status" value="1"/>
</dbReference>
<dbReference type="Proteomes" id="UP000000709">
    <property type="component" value="Unassembled WGS sequence"/>
</dbReference>
<dbReference type="eggNOG" id="KOG0773">
    <property type="taxonomic scope" value="Eukaryota"/>
</dbReference>
<organism evidence="7">
    <name type="scientific">Spathaspora passalidarum (strain NRRL Y-27907 / 11-Y1)</name>
    <dbReference type="NCBI Taxonomy" id="619300"/>
    <lineage>
        <taxon>Eukaryota</taxon>
        <taxon>Fungi</taxon>
        <taxon>Dikarya</taxon>
        <taxon>Ascomycota</taxon>
        <taxon>Saccharomycotina</taxon>
        <taxon>Pichiomycetes</taxon>
        <taxon>Debaryomycetaceae</taxon>
        <taxon>Spathaspora</taxon>
    </lineage>
</organism>
<dbReference type="PANTHER" id="PTHR24324:SF9">
    <property type="entry name" value="HOMEOBOX DOMAIN-CONTAINING PROTEIN"/>
    <property type="match status" value="1"/>
</dbReference>
<dbReference type="KEGG" id="spaa:SPAPADRAFT_55562"/>
<dbReference type="OrthoDB" id="10056939at2759"/>
<dbReference type="InParanoid" id="G3ANQ5"/>
<dbReference type="GeneID" id="18871949"/>
<gene>
    <name evidence="6" type="ORF">SPAPADRAFT_55562</name>
</gene>
<dbReference type="InterPro" id="IPR051000">
    <property type="entry name" value="Homeobox_DNA-bind_prot"/>
</dbReference>